<dbReference type="PROSITE" id="PS51720">
    <property type="entry name" value="G_AIG1"/>
    <property type="match status" value="2"/>
</dbReference>
<name>A0A3B4BKC7_PYGNA</name>
<evidence type="ECO:0000256" key="4">
    <source>
        <dbReference type="SAM" id="MobiDB-lite"/>
    </source>
</evidence>
<organism evidence="6 7">
    <name type="scientific">Pygocentrus nattereri</name>
    <name type="common">Red-bellied piranha</name>
    <dbReference type="NCBI Taxonomy" id="42514"/>
    <lineage>
        <taxon>Eukaryota</taxon>
        <taxon>Metazoa</taxon>
        <taxon>Chordata</taxon>
        <taxon>Craniata</taxon>
        <taxon>Vertebrata</taxon>
        <taxon>Euteleostomi</taxon>
        <taxon>Actinopterygii</taxon>
        <taxon>Neopterygii</taxon>
        <taxon>Teleostei</taxon>
        <taxon>Ostariophysi</taxon>
        <taxon>Characiformes</taxon>
        <taxon>Characoidei</taxon>
        <taxon>Pygocentrus</taxon>
    </lineage>
</organism>
<evidence type="ECO:0000259" key="5">
    <source>
        <dbReference type="PROSITE" id="PS51720"/>
    </source>
</evidence>
<keyword evidence="2" id="KW-0547">Nucleotide-binding</keyword>
<comment type="similarity">
    <text evidence="1">Belongs to the TRAFAC class TrmE-Era-EngA-EngB-Septin-like GTPase superfamily. AIG1/Toc34/Toc159-like paraseptin GTPase family. IAN subfamily.</text>
</comment>
<feature type="compositionally biased region" description="Basic and acidic residues" evidence="4">
    <location>
        <begin position="10"/>
        <end position="32"/>
    </location>
</feature>
<dbReference type="SUPFAM" id="SSF52540">
    <property type="entry name" value="P-loop containing nucleoside triphosphate hydrolases"/>
    <property type="match status" value="2"/>
</dbReference>
<dbReference type="Ensembl" id="ENSPNAT00000014134.2">
    <property type="protein sequence ID" value="ENSPNAP00000000267.2"/>
    <property type="gene ID" value="ENSPNAG00000000165.2"/>
</dbReference>
<dbReference type="Gene3D" id="3.40.50.300">
    <property type="entry name" value="P-loop containing nucleotide triphosphate hydrolases"/>
    <property type="match status" value="2"/>
</dbReference>
<protein>
    <recommendedName>
        <fullName evidence="5">AIG1-type G domain-containing protein</fullName>
    </recommendedName>
</protein>
<keyword evidence="3" id="KW-0342">GTP-binding</keyword>
<dbReference type="OMA" id="RFHIMER"/>
<feature type="region of interest" description="Disordered" evidence="4">
    <location>
        <begin position="320"/>
        <end position="360"/>
    </location>
</feature>
<dbReference type="GeneID" id="108424740"/>
<feature type="compositionally biased region" description="Basic and acidic residues" evidence="4">
    <location>
        <begin position="631"/>
        <end position="656"/>
    </location>
</feature>
<dbReference type="InterPro" id="IPR045058">
    <property type="entry name" value="GIMA/IAN/Toc"/>
</dbReference>
<dbReference type="OrthoDB" id="8954335at2759"/>
<feature type="domain" description="AIG1-type G" evidence="5">
    <location>
        <begin position="429"/>
        <end position="633"/>
    </location>
</feature>
<reference evidence="6" key="2">
    <citation type="submission" date="2025-08" db="UniProtKB">
        <authorList>
            <consortium name="Ensembl"/>
        </authorList>
    </citation>
    <scope>IDENTIFICATION</scope>
</reference>
<reference evidence="6" key="3">
    <citation type="submission" date="2025-09" db="UniProtKB">
        <authorList>
            <consortium name="Ensembl"/>
        </authorList>
    </citation>
    <scope>IDENTIFICATION</scope>
</reference>
<dbReference type="Proteomes" id="UP001501920">
    <property type="component" value="Chromosome 30"/>
</dbReference>
<feature type="compositionally biased region" description="Basic and acidic residues" evidence="4">
    <location>
        <begin position="679"/>
        <end position="688"/>
    </location>
</feature>
<proteinExistence type="inferred from homology"/>
<evidence type="ECO:0000256" key="2">
    <source>
        <dbReference type="ARBA" id="ARBA00022741"/>
    </source>
</evidence>
<evidence type="ECO:0000313" key="6">
    <source>
        <dbReference type="Ensembl" id="ENSPNAP00000000267.2"/>
    </source>
</evidence>
<dbReference type="Pfam" id="PF04548">
    <property type="entry name" value="AIG1"/>
    <property type="match status" value="2"/>
</dbReference>
<dbReference type="GeneTree" id="ENSGT00940000165343"/>
<dbReference type="STRING" id="42514.ENSPNAP00000000267"/>
<keyword evidence="7" id="KW-1185">Reference proteome</keyword>
<accession>A0A3B4BKC7</accession>
<dbReference type="PANTHER" id="PTHR10903">
    <property type="entry name" value="GTPASE, IMAP FAMILY MEMBER-RELATED"/>
    <property type="match status" value="1"/>
</dbReference>
<reference evidence="6 7" key="1">
    <citation type="submission" date="2020-10" db="EMBL/GenBank/DDBJ databases">
        <title>Pygocentrus nattereri (red-bellied piranha) genome, fPygNat1, primary haplotype.</title>
        <authorList>
            <person name="Myers G."/>
            <person name="Meyer A."/>
            <person name="Karagic N."/>
            <person name="Pippel M."/>
            <person name="Winkler S."/>
            <person name="Tracey A."/>
            <person name="Wood J."/>
            <person name="Formenti G."/>
            <person name="Howe K."/>
            <person name="Fedrigo O."/>
            <person name="Jarvis E.D."/>
        </authorList>
    </citation>
    <scope>NUCLEOTIDE SEQUENCE [LARGE SCALE GENOMIC DNA]</scope>
</reference>
<dbReference type="RefSeq" id="XP_017548434.2">
    <property type="nucleotide sequence ID" value="XM_017692945.2"/>
</dbReference>
<dbReference type="InterPro" id="IPR027417">
    <property type="entry name" value="P-loop_NTPase"/>
</dbReference>
<sequence>MQEGGVNLLTHREITERKREREGGGLTDRWRTEPADRADLTVRRERCTFRHSPLKVEVSMDFSGQDTCEKWPGSHSDAPELRLVLVGNIGCGKTLTADNLLGQTSSSVVLSPSKLCEVRQGVSEGRRLTVVETPRWYWSGQDLESTIQRETERALNLTAPGPHAFLILVPVGEFTEMEQRVPTQLERTFGTGALRHTMVLLTCGDYLLGRDVEQYIMKEEPHLKAMVDSCGGHWHVINNRRPRDRQQVISLLEKVEQLVQSNRGCYLQSALQREVEARVREKERELQRRYSLREEERLEMTPHALAQPPQKGGIGVFRSQSREEVKEKVTSQQLPNGLYSQPSPGQQETATGPMQKSSSFKLNKEGAILSQMSEKTEASISRSNQSFRNTIRHRIASSGDPSSPAVTVSSSSSAVVTSSSSSLGSNSSASDLRLVLLGQTGSGKSTAGNAILGREEFKVRRKLTGATTQQLARGTAVVGHKQVAVVDTPDWFWSGCSPGELKAHQSSCTALCSPGPHAFLLCVPVTHPGHSILHGLAAIEDAFGSEALLKRTLVLFTYSDLLGGGGVEEYIAKKRPEMLELVEKCGDRYHVLQHGKTGGRQQGKVEELLEKVEQLVKETGGGCYSIQQQPEHTKKQEDIARERTTPLGRERGEKQLDETDRAISTMLHSLKEEDEDEEEVKKSVKPEETVTSSSSRLGSILRFVGGKVGAGAKRVPKLVAGGALLGGVMGLFFGGPLGGAVGATAGSVAAEVGRRKYGKSKTD</sequence>
<dbReference type="InterPro" id="IPR006703">
    <property type="entry name" value="G_AIG1"/>
</dbReference>
<evidence type="ECO:0000313" key="7">
    <source>
        <dbReference type="Proteomes" id="UP001501920"/>
    </source>
</evidence>
<feature type="region of interest" description="Disordered" evidence="4">
    <location>
        <begin position="1"/>
        <end position="32"/>
    </location>
</feature>
<feature type="region of interest" description="Disordered" evidence="4">
    <location>
        <begin position="624"/>
        <end position="656"/>
    </location>
</feature>
<dbReference type="FunFam" id="3.40.50.300:FF:000366">
    <property type="entry name" value="GTPase, IMAP family member 2"/>
    <property type="match status" value="1"/>
</dbReference>
<feature type="compositionally biased region" description="Polar residues" evidence="4">
    <location>
        <begin position="330"/>
        <end position="360"/>
    </location>
</feature>
<dbReference type="FunFam" id="3.40.50.300:FF:002274">
    <property type="entry name" value="Si:dkeyp-69e1.8"/>
    <property type="match status" value="1"/>
</dbReference>
<dbReference type="GO" id="GO:0005525">
    <property type="term" value="F:GTP binding"/>
    <property type="evidence" value="ECO:0007669"/>
    <property type="project" value="UniProtKB-KW"/>
</dbReference>
<evidence type="ECO:0000256" key="1">
    <source>
        <dbReference type="ARBA" id="ARBA00008535"/>
    </source>
</evidence>
<evidence type="ECO:0000256" key="3">
    <source>
        <dbReference type="ARBA" id="ARBA00023134"/>
    </source>
</evidence>
<feature type="domain" description="AIG1-type G" evidence="5">
    <location>
        <begin position="78"/>
        <end position="276"/>
    </location>
</feature>
<dbReference type="AlphaFoldDB" id="A0A3B4BKC7"/>
<feature type="compositionally biased region" description="Basic and acidic residues" evidence="4">
    <location>
        <begin position="320"/>
        <end position="329"/>
    </location>
</feature>
<feature type="region of interest" description="Disordered" evidence="4">
    <location>
        <begin position="670"/>
        <end position="690"/>
    </location>
</feature>
<dbReference type="PANTHER" id="PTHR10903:SF167">
    <property type="entry name" value="GTPASE IMAP FAMILY MEMBER 6-RELATED"/>
    <property type="match status" value="1"/>
</dbReference>